<evidence type="ECO:0000256" key="1">
    <source>
        <dbReference type="ARBA" id="ARBA00004247"/>
    </source>
</evidence>
<feature type="domain" description="Cadherin" evidence="23">
    <location>
        <begin position="702"/>
        <end position="816"/>
    </location>
</feature>
<proteinExistence type="predicted"/>
<evidence type="ECO:0000256" key="7">
    <source>
        <dbReference type="ARBA" id="ARBA00022737"/>
    </source>
</evidence>
<accession>A0A803K5X5</accession>
<comment type="subunit">
    <text evidence="17">Part of the IMAC/intermicrovillar adhesion complex/intermicrovillar tip-link complex composed of ANKS4B, MYO7B, USH1C, CDHR2 and CDHR5. Interacts with MAST2. Interacts (via cytoplasmic domain) with USH1C and MYO7B; required for proper localization of CDHR2 to microvilli tips and its function in brush border differentiation.</text>
</comment>
<feature type="domain" description="Cadherin" evidence="23">
    <location>
        <begin position="33"/>
        <end position="131"/>
    </location>
</feature>
<dbReference type="PANTHER" id="PTHR24027">
    <property type="entry name" value="CADHERIN-23"/>
    <property type="match status" value="1"/>
</dbReference>
<evidence type="ECO:0000256" key="16">
    <source>
        <dbReference type="ARBA" id="ARBA00060382"/>
    </source>
</evidence>
<dbReference type="GO" id="GO:0007156">
    <property type="term" value="P:homophilic cell adhesion via plasma membrane adhesion molecules"/>
    <property type="evidence" value="ECO:0007669"/>
    <property type="project" value="InterPro"/>
</dbReference>
<reference evidence="24" key="1">
    <citation type="journal article" date="2010" name="Science">
        <title>The genome of the Western clawed frog Xenopus tropicalis.</title>
        <authorList>
            <person name="Hellsten U."/>
            <person name="Harland R.M."/>
            <person name="Gilchrist M.J."/>
            <person name="Hendrix D."/>
            <person name="Jurka J."/>
            <person name="Kapitonov V."/>
            <person name="Ovcharenko I."/>
            <person name="Putnam N.H."/>
            <person name="Shu S."/>
            <person name="Taher L."/>
            <person name="Blitz I.L."/>
            <person name="Blumberg B."/>
            <person name="Dichmann D.S."/>
            <person name="Dubchak I."/>
            <person name="Amaya E."/>
            <person name="Detter J.C."/>
            <person name="Fletcher R."/>
            <person name="Gerhard D.S."/>
            <person name="Goodstein D."/>
            <person name="Graves T."/>
            <person name="Grigoriev I.V."/>
            <person name="Grimwood J."/>
            <person name="Kawashima T."/>
            <person name="Lindquist E."/>
            <person name="Lucas S.M."/>
            <person name="Mead P.E."/>
            <person name="Mitros T."/>
            <person name="Ogino H."/>
            <person name="Ohta Y."/>
            <person name="Poliakov A.V."/>
            <person name="Pollet N."/>
            <person name="Robert J."/>
            <person name="Salamov A."/>
            <person name="Sater A.K."/>
            <person name="Schmutz J."/>
            <person name="Terry A."/>
            <person name="Vize P.D."/>
            <person name="Warren W.C."/>
            <person name="Wells D."/>
            <person name="Wills A."/>
            <person name="Wilson R.K."/>
            <person name="Zimmerman L.B."/>
            <person name="Zorn A.M."/>
            <person name="Grainger R."/>
            <person name="Grammer T."/>
            <person name="Khokha M.K."/>
            <person name="Richardson P.M."/>
            <person name="Rokhsar D.S."/>
        </authorList>
    </citation>
    <scope>NUCLEOTIDE SEQUENCE [LARGE SCALE GENOMIC DNA]</scope>
    <source>
        <strain evidence="24">Nigerian</strain>
    </source>
</reference>
<evidence type="ECO:0000256" key="9">
    <source>
        <dbReference type="ARBA" id="ARBA00022837"/>
    </source>
</evidence>
<keyword evidence="8" id="KW-0221">Differentiation</keyword>
<keyword evidence="9 19" id="KW-0106">Calcium</keyword>
<name>A0A803K5X5_XENTR</name>
<dbReference type="InterPro" id="IPR020894">
    <property type="entry name" value="Cadherin_CS"/>
</dbReference>
<sequence>MDSFCRKMMWIQLLLPLVFMVTVSSQNTAPEFASNMTSAFIPEDTPLGKCVFWIVARDADNDPLTYSMEGQDSYYFNVNLMTGEVQLALPLDYESKNKLNTMIKVQDEINRPVIRQFPVIVEDRNDNDPVFLGIPYEASIREDQPLGSIVFSVSAVDFDDDGRVPVTYSIDEIIPNDLQSNNLFYILLNGSIILNDTLNYNEKSIFYQMTINATDKGGLFHNHFMYRSTLAYVSLKVIDLPDLDPQFINAPYSVSIEENIALGTTIFRVTAIDGDRGINDEIQYSIQDSSRHGLFDINSKSGEIFVTAKIDREALVQDGEQVLLTVMAQEKNLNVNAEKATSTTTVTVRVLDINDNKPNFYNCEIDDCDFSAAPTLSFLGEIEEHSSIRVPVAKLKITGHDPDKDKNGNFNLYLRGKDQDCFTVSPARVQNTGLIQVLVKDSVAIDYEKVHQMEVEIVANDTGLQDCCSYATVTIDIIDINDHTPEFSQDTYYLEVMENCPDGTQIGTITATDLDSGELGKITYQLLPESIRQIFHVDSDSGEIIAVNGNLLDRERRSLYYATLQAADGLNATGTALLEITILDENDEIPTAIGSYNIFVNENTDDVRIQIEAFDADEPNTNNSRIEFELLPSVLSSNFSVNVTTGLITSIGPLDREAIDEKDNGCIVLTVKLYDLGVPSLSSEVNVTINVEDLNDNVPVFSKTVYDFFVNESTIAAQVGILLVSDQDQTELNNRVSFRISQGGSGNFIIRNQKVESGLYNGILSLDPDVMLDYETQKNYTLIIEAQDNGLHGVSHTATATASVQVLDLNDEPPYVDPSSLNNLFLLENRTVGLELLTTLKAHDPDTIHELEFQALSLQCFKNGNDIGNICYDWIWLAPNGELFVNDTEVVDYELCDVMVMMLRVEDKLTLIGDRYSKNVVVPDVAPIDYQVALVKATDKDSGLNAVLKFSIASVEFISGDSTRPLLNIFTIVTTSEKEIYQGSIRVASSLDATLKGNYRVTVIAEDSGNPSLTATRVLDIFAVDESYRVTLKFSKTADEVRETSEEIKRALTMATKATVYVAQIKDLEPSSKMIIQRASAECIMSVYFVYNNGTAITPEELERILQSDSAALAELLQLGLFVIGGGAGINKKANEILYGVIAGLAGALVLILIIMIIALVCVRKSHKRQLRAVKALKVAKTLPVEMVQGVEAIPGTNKFNSDGANPMLNLDVNPILDLGFEESSSFSDSASVNSLDDNMLARNGGQSSVPQESQDMSVLSGTDEDSRAKEEPLAAALSGRAQTSYSNGALDTTDL</sequence>
<keyword evidence="12 21" id="KW-1133">Transmembrane helix</keyword>
<dbReference type="FunFam" id="2.60.40.60:FF:000168">
    <property type="entry name" value="Cadherin-related family member 2"/>
    <property type="match status" value="1"/>
</dbReference>
<dbReference type="FunFam" id="2.60.40.60:FF:000101">
    <property type="entry name" value="FAT atypical cadherin 4"/>
    <property type="match status" value="1"/>
</dbReference>
<evidence type="ECO:0000256" key="2">
    <source>
        <dbReference type="ARBA" id="ARBA00004282"/>
    </source>
</evidence>
<dbReference type="GO" id="GO:0016324">
    <property type="term" value="C:apical plasma membrane"/>
    <property type="evidence" value="ECO:0007669"/>
    <property type="project" value="UniProtKB-SubCell"/>
</dbReference>
<evidence type="ECO:0000256" key="21">
    <source>
        <dbReference type="SAM" id="Phobius"/>
    </source>
</evidence>
<evidence type="ECO:0000256" key="4">
    <source>
        <dbReference type="ARBA" id="ARBA00022553"/>
    </source>
</evidence>
<evidence type="ECO:0000256" key="10">
    <source>
        <dbReference type="ARBA" id="ARBA00022889"/>
    </source>
</evidence>
<dbReference type="SUPFAM" id="SSF49313">
    <property type="entry name" value="Cadherin-like"/>
    <property type="match status" value="8"/>
</dbReference>
<evidence type="ECO:0000313" key="24">
    <source>
        <dbReference type="Ensembl" id="ENSXETP00000115661"/>
    </source>
</evidence>
<dbReference type="SMART" id="SM00112">
    <property type="entry name" value="CA"/>
    <property type="match status" value="8"/>
</dbReference>
<keyword evidence="14" id="KW-0966">Cell projection</keyword>
<dbReference type="InterPro" id="IPR002126">
    <property type="entry name" value="Cadherin-like_dom"/>
</dbReference>
<feature type="region of interest" description="Disordered" evidence="20">
    <location>
        <begin position="1238"/>
        <end position="1296"/>
    </location>
</feature>
<keyword evidence="10" id="KW-0130">Cell adhesion</keyword>
<feature type="transmembrane region" description="Helical" evidence="21">
    <location>
        <begin position="1137"/>
        <end position="1163"/>
    </location>
</feature>
<feature type="domain" description="Cadherin" evidence="23">
    <location>
        <begin position="248"/>
        <end position="360"/>
    </location>
</feature>
<dbReference type="InterPro" id="IPR015919">
    <property type="entry name" value="Cadherin-like_sf"/>
</dbReference>
<evidence type="ECO:0000256" key="13">
    <source>
        <dbReference type="ARBA" id="ARBA00023136"/>
    </source>
</evidence>
<evidence type="ECO:0000256" key="22">
    <source>
        <dbReference type="SAM" id="SignalP"/>
    </source>
</evidence>
<evidence type="ECO:0000256" key="14">
    <source>
        <dbReference type="ARBA" id="ARBA00023273"/>
    </source>
</evidence>
<keyword evidence="11" id="KW-0965">Cell junction</keyword>
<dbReference type="GeneTree" id="ENSGT00940000165849"/>
<evidence type="ECO:0000256" key="3">
    <source>
        <dbReference type="ARBA" id="ARBA00022475"/>
    </source>
</evidence>
<keyword evidence="7" id="KW-0677">Repeat</keyword>
<feature type="domain" description="Cadherin" evidence="23">
    <location>
        <begin position="132"/>
        <end position="247"/>
    </location>
</feature>
<dbReference type="GO" id="GO:0070161">
    <property type="term" value="C:anchoring junction"/>
    <property type="evidence" value="ECO:0007669"/>
    <property type="project" value="UniProtKB-SubCell"/>
</dbReference>
<dbReference type="FunFam" id="2.60.40.60:FF:000252">
    <property type="entry name" value="Cadherin related family member 2"/>
    <property type="match status" value="1"/>
</dbReference>
<dbReference type="GO" id="GO:0005509">
    <property type="term" value="F:calcium ion binding"/>
    <property type="evidence" value="ECO:0007669"/>
    <property type="project" value="UniProtKB-UniRule"/>
</dbReference>
<feature type="domain" description="Cadherin" evidence="23">
    <location>
        <begin position="488"/>
        <end position="592"/>
    </location>
</feature>
<feature type="chain" id="PRO_5031186104" description="Cadherin-related family member 2" evidence="22">
    <location>
        <begin position="26"/>
        <end position="1296"/>
    </location>
</feature>
<reference evidence="24" key="2">
    <citation type="submission" date="2021-03" db="UniProtKB">
        <authorList>
            <consortium name="Ensembl"/>
        </authorList>
    </citation>
    <scope>IDENTIFICATION</scope>
</reference>
<dbReference type="PROSITE" id="PS50268">
    <property type="entry name" value="CADHERIN_2"/>
    <property type="match status" value="8"/>
</dbReference>
<evidence type="ECO:0000259" key="23">
    <source>
        <dbReference type="PROSITE" id="PS50268"/>
    </source>
</evidence>
<dbReference type="FunFam" id="2.60.40.60:FF:000098">
    <property type="entry name" value="cadherin-23 isoform X1"/>
    <property type="match status" value="1"/>
</dbReference>
<evidence type="ECO:0000256" key="15">
    <source>
        <dbReference type="ARBA" id="ARBA00059631"/>
    </source>
</evidence>
<dbReference type="Ensembl" id="ENSXETT00000115675">
    <property type="protein sequence ID" value="ENSXETP00000115661"/>
    <property type="gene ID" value="ENSXETG00000043077"/>
</dbReference>
<dbReference type="InterPro" id="IPR039808">
    <property type="entry name" value="Cadherin"/>
</dbReference>
<keyword evidence="13 21" id="KW-0472">Membrane</keyword>
<evidence type="ECO:0000256" key="12">
    <source>
        <dbReference type="ARBA" id="ARBA00022989"/>
    </source>
</evidence>
<feature type="domain" description="Cadherin" evidence="23">
    <location>
        <begin position="914"/>
        <end position="1034"/>
    </location>
</feature>
<dbReference type="CDD" id="cd11304">
    <property type="entry name" value="Cadherin_repeat"/>
    <property type="match status" value="8"/>
</dbReference>
<evidence type="ECO:0000256" key="6">
    <source>
        <dbReference type="ARBA" id="ARBA00022729"/>
    </source>
</evidence>
<dbReference type="Gene3D" id="2.60.40.60">
    <property type="entry name" value="Cadherins"/>
    <property type="match status" value="8"/>
</dbReference>
<evidence type="ECO:0000256" key="5">
    <source>
        <dbReference type="ARBA" id="ARBA00022692"/>
    </source>
</evidence>
<keyword evidence="5 21" id="KW-0812">Transmembrane</keyword>
<dbReference type="GO" id="GO:0030154">
    <property type="term" value="P:cell differentiation"/>
    <property type="evidence" value="ECO:0007669"/>
    <property type="project" value="UniProtKB-KW"/>
</dbReference>
<dbReference type="FunFam" id="2.60.40.60:FF:000094">
    <property type="entry name" value="protocadherin gamma-C4 isoform X2"/>
    <property type="match status" value="1"/>
</dbReference>
<evidence type="ECO:0000256" key="19">
    <source>
        <dbReference type="PROSITE-ProRule" id="PRU00043"/>
    </source>
</evidence>
<keyword evidence="6 22" id="KW-0732">Signal</keyword>
<organism evidence="24">
    <name type="scientific">Xenopus tropicalis</name>
    <name type="common">Western clawed frog</name>
    <name type="synonym">Silurana tropicalis</name>
    <dbReference type="NCBI Taxonomy" id="8364"/>
    <lineage>
        <taxon>Eukaryota</taxon>
        <taxon>Metazoa</taxon>
        <taxon>Chordata</taxon>
        <taxon>Craniata</taxon>
        <taxon>Vertebrata</taxon>
        <taxon>Euteleostomi</taxon>
        <taxon>Amphibia</taxon>
        <taxon>Batrachia</taxon>
        <taxon>Anura</taxon>
        <taxon>Pipoidea</taxon>
        <taxon>Pipidae</taxon>
        <taxon>Xenopodinae</taxon>
        <taxon>Xenopus</taxon>
        <taxon>Silurana</taxon>
    </lineage>
</organism>
<evidence type="ECO:0000256" key="17">
    <source>
        <dbReference type="ARBA" id="ARBA00064960"/>
    </source>
</evidence>
<dbReference type="Pfam" id="PF00028">
    <property type="entry name" value="Cadherin"/>
    <property type="match status" value="6"/>
</dbReference>
<dbReference type="FunFam" id="2.60.40.60:FF:000264">
    <property type="entry name" value="Cadherin-related family member 2"/>
    <property type="match status" value="1"/>
</dbReference>
<dbReference type="GO" id="GO:0031528">
    <property type="term" value="C:microvillus membrane"/>
    <property type="evidence" value="ECO:0007669"/>
    <property type="project" value="UniProtKB-SubCell"/>
</dbReference>
<dbReference type="PANTHER" id="PTHR24027:SF411">
    <property type="entry name" value="CADHERIN DOMAIN-CONTAINING PROTEIN"/>
    <property type="match status" value="1"/>
</dbReference>
<feature type="compositionally biased region" description="Polar residues" evidence="20">
    <location>
        <begin position="1281"/>
        <end position="1296"/>
    </location>
</feature>
<dbReference type="PRINTS" id="PR00205">
    <property type="entry name" value="CADHERIN"/>
</dbReference>
<evidence type="ECO:0000256" key="11">
    <source>
        <dbReference type="ARBA" id="ARBA00022949"/>
    </source>
</evidence>
<feature type="compositionally biased region" description="Polar residues" evidence="20">
    <location>
        <begin position="1245"/>
        <end position="1261"/>
    </location>
</feature>
<feature type="signal peptide" evidence="22">
    <location>
        <begin position="1"/>
        <end position="25"/>
    </location>
</feature>
<evidence type="ECO:0000256" key="20">
    <source>
        <dbReference type="SAM" id="MobiDB-lite"/>
    </source>
</evidence>
<comment type="function">
    <text evidence="15">Intermicrovillar adhesion molecule that forms, via its extracellular domain, calcium-dependent heterophilic complexes with CDHR5 on adjacent microvilli. Thereby, controls the packing of microvilli at the apical membrane of epithelial cells. Through its cytoplasmic domain, interacts with microvillus cytoplasmic proteins to form the intermicrovillar adhesion complex/IMAC. This complex plays a central role in microvilli and epithelial brush border differentiation. May also play a role in cell-cell adhesion and contact inhibition in epithelial cells.</text>
</comment>
<evidence type="ECO:0000256" key="18">
    <source>
        <dbReference type="ARBA" id="ARBA00067497"/>
    </source>
</evidence>
<evidence type="ECO:0000256" key="8">
    <source>
        <dbReference type="ARBA" id="ARBA00022782"/>
    </source>
</evidence>
<feature type="domain" description="Cadherin" evidence="23">
    <location>
        <begin position="592"/>
        <end position="701"/>
    </location>
</feature>
<keyword evidence="4" id="KW-0597">Phosphoprotein</keyword>
<feature type="domain" description="Cadherin" evidence="23">
    <location>
        <begin position="374"/>
        <end position="487"/>
    </location>
</feature>
<protein>
    <recommendedName>
        <fullName evidence="18">Cadherin-related family member 2</fullName>
    </recommendedName>
</protein>
<dbReference type="PROSITE" id="PS00232">
    <property type="entry name" value="CADHERIN_1"/>
    <property type="match status" value="4"/>
</dbReference>
<keyword evidence="3" id="KW-1003">Cell membrane</keyword>
<dbReference type="FunFam" id="2.60.40.60:FF:000245">
    <property type="entry name" value="Cadherin related family member 2"/>
    <property type="match status" value="1"/>
</dbReference>
<dbReference type="GO" id="GO:0060429">
    <property type="term" value="P:epithelium development"/>
    <property type="evidence" value="ECO:0007669"/>
    <property type="project" value="UniProtKB-ARBA"/>
</dbReference>
<comment type="subcellular location">
    <subcellularLocation>
        <location evidence="1">Apical cell membrane</location>
        <topology evidence="1">Single-pass type I membrane protein</topology>
    </subcellularLocation>
    <subcellularLocation>
        <location evidence="2">Cell junction</location>
    </subcellularLocation>
    <subcellularLocation>
        <location evidence="16">Cell projection</location>
        <location evidence="16">Microvillus membrane</location>
        <topology evidence="16">Single-pass type I membrane protein</topology>
    </subcellularLocation>
</comment>